<evidence type="ECO:0000313" key="1">
    <source>
        <dbReference type="EMBL" id="RBP25605.1"/>
    </source>
</evidence>
<dbReference type="Proteomes" id="UP000252995">
    <property type="component" value="Unassembled WGS sequence"/>
</dbReference>
<proteinExistence type="predicted"/>
<protein>
    <recommendedName>
        <fullName evidence="3">Fibronectin type-III domain-containing protein</fullName>
    </recommendedName>
</protein>
<gene>
    <name evidence="1" type="ORF">DET50_12219</name>
</gene>
<accession>A0A366GF76</accession>
<dbReference type="InterPro" id="IPR036116">
    <property type="entry name" value="FN3_sf"/>
</dbReference>
<evidence type="ECO:0008006" key="3">
    <source>
        <dbReference type="Google" id="ProtNLM"/>
    </source>
</evidence>
<dbReference type="Gene3D" id="2.60.40.10">
    <property type="entry name" value="Immunoglobulins"/>
    <property type="match status" value="1"/>
</dbReference>
<dbReference type="EMBL" id="QNRO01000022">
    <property type="protein sequence ID" value="RBP25605.1"/>
    <property type="molecule type" value="Genomic_DNA"/>
</dbReference>
<comment type="caution">
    <text evidence="1">The sequence shown here is derived from an EMBL/GenBank/DDBJ whole genome shotgun (WGS) entry which is preliminary data.</text>
</comment>
<dbReference type="RefSeq" id="WP_258546149.1">
    <property type="nucleotide sequence ID" value="NZ_QNRO01000022.1"/>
</dbReference>
<organism evidence="1 2">
    <name type="scientific">Marinobacter pelagius</name>
    <dbReference type="NCBI Taxonomy" id="379482"/>
    <lineage>
        <taxon>Bacteria</taxon>
        <taxon>Pseudomonadati</taxon>
        <taxon>Pseudomonadota</taxon>
        <taxon>Gammaproteobacteria</taxon>
        <taxon>Pseudomonadales</taxon>
        <taxon>Marinobacteraceae</taxon>
        <taxon>Marinobacter</taxon>
    </lineage>
</organism>
<name>A0A366GF76_9GAMM</name>
<dbReference type="SUPFAM" id="SSF49265">
    <property type="entry name" value="Fibronectin type III"/>
    <property type="match status" value="1"/>
</dbReference>
<sequence>MAAAFLGALLTGCGGGSSSSETSSQGAIGDGGSKTVDGSKALLSWTAPSTRVNGDGISMGELDSYVIRYGQDADNLTERVVIGDAAEDATMSYTVGGLGQGTWYFSIQVQDTSGLMSAPSAVVSKTIQS</sequence>
<evidence type="ECO:0000313" key="2">
    <source>
        <dbReference type="Proteomes" id="UP000252995"/>
    </source>
</evidence>
<reference evidence="1 2" key="1">
    <citation type="submission" date="2018-06" db="EMBL/GenBank/DDBJ databases">
        <title>Freshwater and sediment microbial communities from various areas in North America, analyzing microbe dynamics in response to fracking.</title>
        <authorList>
            <person name="Lamendella R."/>
        </authorList>
    </citation>
    <scope>NUCLEOTIDE SEQUENCE [LARGE SCALE GENOMIC DNA]</scope>
    <source>
        <strain evidence="1 2">114J</strain>
    </source>
</reference>
<dbReference type="AlphaFoldDB" id="A0A366GF76"/>
<dbReference type="InterPro" id="IPR013783">
    <property type="entry name" value="Ig-like_fold"/>
</dbReference>